<evidence type="ECO:0000259" key="2">
    <source>
        <dbReference type="PROSITE" id="PS50086"/>
    </source>
</evidence>
<dbReference type="Pfam" id="PF00566">
    <property type="entry name" value="RabGAP-TBC"/>
    <property type="match status" value="1"/>
</dbReference>
<evidence type="ECO:0000256" key="1">
    <source>
        <dbReference type="ARBA" id="ARBA00022468"/>
    </source>
</evidence>
<proteinExistence type="predicted"/>
<dbReference type="SMART" id="SM00164">
    <property type="entry name" value="TBC"/>
    <property type="match status" value="1"/>
</dbReference>
<comment type="caution">
    <text evidence="3">The sequence shown here is derived from an EMBL/GenBank/DDBJ whole genome shotgun (WGS) entry which is preliminary data.</text>
</comment>
<protein>
    <submittedName>
        <fullName evidence="3">RabGAP/TBC</fullName>
    </submittedName>
</protein>
<reference evidence="3 4" key="1">
    <citation type="submission" date="2016-07" db="EMBL/GenBank/DDBJ databases">
        <title>Pervasive Adenine N6-methylation of Active Genes in Fungi.</title>
        <authorList>
            <consortium name="DOE Joint Genome Institute"/>
            <person name="Mondo S.J."/>
            <person name="Dannebaum R.O."/>
            <person name="Kuo R.C."/>
            <person name="Labutti K."/>
            <person name="Haridas S."/>
            <person name="Kuo A."/>
            <person name="Salamov A."/>
            <person name="Ahrendt S.R."/>
            <person name="Lipzen A."/>
            <person name="Sullivan W."/>
            <person name="Andreopoulos W.B."/>
            <person name="Clum A."/>
            <person name="Lindquist E."/>
            <person name="Daum C."/>
            <person name="Ramamoorthy G.K."/>
            <person name="Gryganskyi A."/>
            <person name="Culley D."/>
            <person name="Magnuson J.K."/>
            <person name="James T.Y."/>
            <person name="O'Malley M.A."/>
            <person name="Stajich J.E."/>
            <person name="Spatafora J.W."/>
            <person name="Visel A."/>
            <person name="Grigoriev I.V."/>
        </authorList>
    </citation>
    <scope>NUCLEOTIDE SEQUENCE [LARGE SCALE GENOMIC DNA]</scope>
    <source>
        <strain evidence="3 4">JEL800</strain>
    </source>
</reference>
<dbReference type="Gene3D" id="1.10.472.80">
    <property type="entry name" value="Ypt/Rab-GAP domain of gyp1p, domain 3"/>
    <property type="match status" value="1"/>
</dbReference>
<dbReference type="PANTHER" id="PTHR22957:SF26">
    <property type="entry name" value="LD44506P"/>
    <property type="match status" value="1"/>
</dbReference>
<dbReference type="FunFam" id="1.10.8.270:FF:000004">
    <property type="entry name" value="TBC1 domain family, member 22B"/>
    <property type="match status" value="1"/>
</dbReference>
<sequence>MLVSVAELNSKAIRFKKFEALLEQPIVDMDQLKKLSWMGVPEEIRHTVWKLLMGYLPTNSTLREKILAQKRGEYDDYVQQQFSDEGKAGLDQALVHQIHIDILRTNSNIPLYQSTVIQESLERILYIWAIRHPASGYVQGINDLATPFYQVFLQSCVSDDVERTDVSLISKETLNQVEADTYWCLTRLLDGIQDNYTHAQPGIQRQIVRMKELINRIDGQLYAHFQKEGVEFIQFAFRWMNCLLMRELPLKSTIRMWDSYQAEGIEALSEFHLYVCAAFLVKWSAELKKMEFQDIIQFLQAAPTASWGDRDIELLLSEAFMWKALFGSSPQHLKNNNPNQ</sequence>
<dbReference type="Proteomes" id="UP000193642">
    <property type="component" value="Unassembled WGS sequence"/>
</dbReference>
<dbReference type="Gene3D" id="1.10.8.270">
    <property type="entry name" value="putative rabgap domain of human tbc1 domain family member 14 like domains"/>
    <property type="match status" value="1"/>
</dbReference>
<dbReference type="PANTHER" id="PTHR22957">
    <property type="entry name" value="TBC1 DOMAIN FAMILY MEMBER GTPASE-ACTIVATING PROTEIN"/>
    <property type="match status" value="1"/>
</dbReference>
<dbReference type="STRING" id="329046.A0A1Y2BWJ2"/>
<dbReference type="AlphaFoldDB" id="A0A1Y2BWJ2"/>
<dbReference type="EMBL" id="MCGO01000041">
    <property type="protein sequence ID" value="ORY39113.1"/>
    <property type="molecule type" value="Genomic_DNA"/>
</dbReference>
<keyword evidence="1" id="KW-0343">GTPase activation</keyword>
<accession>A0A1Y2BWJ2</accession>
<dbReference type="GO" id="GO:0005096">
    <property type="term" value="F:GTPase activator activity"/>
    <property type="evidence" value="ECO:0007669"/>
    <property type="project" value="UniProtKB-KW"/>
</dbReference>
<dbReference type="FunFam" id="1.10.472.80:FF:000001">
    <property type="entry name" value="TBC1 domain family member 22B"/>
    <property type="match status" value="1"/>
</dbReference>
<dbReference type="InterPro" id="IPR000195">
    <property type="entry name" value="Rab-GAP-TBC_dom"/>
</dbReference>
<name>A0A1Y2BWJ2_9FUNG</name>
<dbReference type="GO" id="GO:0005794">
    <property type="term" value="C:Golgi apparatus"/>
    <property type="evidence" value="ECO:0007669"/>
    <property type="project" value="TreeGrafter"/>
</dbReference>
<dbReference type="PROSITE" id="PS50086">
    <property type="entry name" value="TBC_RABGAP"/>
    <property type="match status" value="1"/>
</dbReference>
<keyword evidence="4" id="KW-1185">Reference proteome</keyword>
<dbReference type="FunFam" id="1.10.10.750:FF:000007">
    <property type="entry name" value="TBC1 domain family member"/>
    <property type="match status" value="1"/>
</dbReference>
<dbReference type="InterPro" id="IPR035969">
    <property type="entry name" value="Rab-GAP_TBC_sf"/>
</dbReference>
<gene>
    <name evidence="3" type="ORF">BCR33DRAFT_758710</name>
</gene>
<evidence type="ECO:0000313" key="4">
    <source>
        <dbReference type="Proteomes" id="UP000193642"/>
    </source>
</evidence>
<feature type="domain" description="Rab-GAP TBC" evidence="2">
    <location>
        <begin position="39"/>
        <end position="264"/>
    </location>
</feature>
<dbReference type="SUPFAM" id="SSF47923">
    <property type="entry name" value="Ypt/Rab-GAP domain of gyp1p"/>
    <property type="match status" value="2"/>
</dbReference>
<dbReference type="OrthoDB" id="26371at2759"/>
<dbReference type="GO" id="GO:0071889">
    <property type="term" value="F:14-3-3 protein binding"/>
    <property type="evidence" value="ECO:0007669"/>
    <property type="project" value="UniProtKB-ARBA"/>
</dbReference>
<evidence type="ECO:0000313" key="3">
    <source>
        <dbReference type="EMBL" id="ORY39113.1"/>
    </source>
</evidence>
<organism evidence="3 4">
    <name type="scientific">Rhizoclosmatium globosum</name>
    <dbReference type="NCBI Taxonomy" id="329046"/>
    <lineage>
        <taxon>Eukaryota</taxon>
        <taxon>Fungi</taxon>
        <taxon>Fungi incertae sedis</taxon>
        <taxon>Chytridiomycota</taxon>
        <taxon>Chytridiomycota incertae sedis</taxon>
        <taxon>Chytridiomycetes</taxon>
        <taxon>Chytridiales</taxon>
        <taxon>Chytriomycetaceae</taxon>
        <taxon>Rhizoclosmatium</taxon>
    </lineage>
</organism>
<dbReference type="Gene3D" id="1.10.10.750">
    <property type="entry name" value="Ypt/Rab-GAP domain of gyp1p, domain 1"/>
    <property type="match status" value="1"/>
</dbReference>